<reference evidence="1" key="1">
    <citation type="submission" date="2021-12" db="EMBL/GenBank/DDBJ databases">
        <authorList>
            <person name="King R."/>
        </authorList>
    </citation>
    <scope>NUCLEOTIDE SEQUENCE</scope>
</reference>
<organism evidence="1 2">
    <name type="scientific">Chrysodeixis includens</name>
    <name type="common">Soybean looper</name>
    <name type="synonym">Pseudoplusia includens</name>
    <dbReference type="NCBI Taxonomy" id="689277"/>
    <lineage>
        <taxon>Eukaryota</taxon>
        <taxon>Metazoa</taxon>
        <taxon>Ecdysozoa</taxon>
        <taxon>Arthropoda</taxon>
        <taxon>Hexapoda</taxon>
        <taxon>Insecta</taxon>
        <taxon>Pterygota</taxon>
        <taxon>Neoptera</taxon>
        <taxon>Endopterygota</taxon>
        <taxon>Lepidoptera</taxon>
        <taxon>Glossata</taxon>
        <taxon>Ditrysia</taxon>
        <taxon>Noctuoidea</taxon>
        <taxon>Noctuidae</taxon>
        <taxon>Plusiinae</taxon>
        <taxon>Chrysodeixis</taxon>
    </lineage>
</organism>
<dbReference type="EMBL" id="LR824006">
    <property type="protein sequence ID" value="CAD0195150.1"/>
    <property type="molecule type" value="Genomic_DNA"/>
</dbReference>
<keyword evidence="2" id="KW-1185">Reference proteome</keyword>
<protein>
    <submittedName>
        <fullName evidence="1">Uncharacterized protein</fullName>
    </submittedName>
</protein>
<dbReference type="Proteomes" id="UP001154114">
    <property type="component" value="Chromosome 3"/>
</dbReference>
<proteinExistence type="predicted"/>
<dbReference type="AlphaFoldDB" id="A0A9N8KTV8"/>
<evidence type="ECO:0000313" key="1">
    <source>
        <dbReference type="EMBL" id="CAD0195150.1"/>
    </source>
</evidence>
<accession>A0A9N8KTV8</accession>
<sequence>MMMVALLSATYHICPNQLNFQFGRLQGKVYIFDFDLKYVVISVNVEKLAQETGDITTLNGNVNSLRETQPSLLITESTKRFAPGPHIPSVLLPKGSKYNCPELCSQTGYRARIAARAGAARGGTSVCRVLQARRAAPAPARPPHVFTVDRARYEEHQCNRTIISLSNAILPDFKHS</sequence>
<evidence type="ECO:0000313" key="2">
    <source>
        <dbReference type="Proteomes" id="UP001154114"/>
    </source>
</evidence>
<gene>
    <name evidence="1" type="ORF">CINC_LOCUS9106</name>
</gene>
<name>A0A9N8KTV8_CHRIL</name>